<dbReference type="SMART" id="SM01210">
    <property type="entry name" value="GARS_C"/>
    <property type="match status" value="1"/>
</dbReference>
<evidence type="ECO:0000256" key="10">
    <source>
        <dbReference type="ARBA" id="ARBA00023211"/>
    </source>
</evidence>
<dbReference type="InterPro" id="IPR011761">
    <property type="entry name" value="ATP-grasp"/>
</dbReference>
<evidence type="ECO:0000256" key="9">
    <source>
        <dbReference type="ARBA" id="ARBA00022840"/>
    </source>
</evidence>
<dbReference type="FunFam" id="3.30.1490.20:FF:000006">
    <property type="entry name" value="phosphoribosylamine--glycine ligase, chloroplastic-like"/>
    <property type="match status" value="1"/>
</dbReference>
<comment type="cofactor">
    <cofactor evidence="2">
        <name>Mg(2+)</name>
        <dbReference type="ChEBI" id="CHEBI:18420"/>
    </cofactor>
</comment>
<dbReference type="UniPathway" id="UPA00074">
    <property type="reaction ID" value="UER00125"/>
</dbReference>
<name>A0A8A7KG11_9FIRM</name>
<dbReference type="AlphaFoldDB" id="A0A8A7KG11"/>
<feature type="domain" description="ATP-grasp" evidence="16">
    <location>
        <begin position="107"/>
        <end position="313"/>
    </location>
</feature>
<comment type="similarity">
    <text evidence="11 14">Belongs to the GARS family.</text>
</comment>
<dbReference type="KEGG" id="ifn:GM661_10950"/>
<dbReference type="EC" id="6.3.4.13" evidence="4 14"/>
<sequence length="422" mass="45419">MKVLVIGNGGREHVLTWKIAQSNRVDEIYVAPGNAGTAQIATNLAIDSCDIDGLVDFASKKEIDLTFVGPEAPLVAGIVDRFQDRGLMIFGPDSKAAQLEGSKVFSKDFMGKYNIPTAEYRSFTRPAEAVKYIQDKGVPIVVKAEGLAAGKGVFVAGTEEEAIEAVNSIMIEERFGQAGERIVIEEYLSGQEATVLAFVDGETIMPMLPSQDHKPAYDHDQGPNTGGMGAYAPAPVVGESLMSDIYDKILRPTISGLREEGINYKGVLYCGLMIADTGARVLEYNVRFGDPEAQIILPLLQTDIIDIAEAVITGKLADIELSWLDKKAVAVIMASGGYPNNYEKGKVITGIEEADNQDNIIVFQAGTAVCQGNIVTDGGRVLAVTALEEDYQSTIDLAYQGVSLIDFEGAYYRNDIASKALK</sequence>
<dbReference type="GO" id="GO:0046872">
    <property type="term" value="F:metal ion binding"/>
    <property type="evidence" value="ECO:0007669"/>
    <property type="project" value="UniProtKB-KW"/>
</dbReference>
<dbReference type="Gene3D" id="3.90.600.10">
    <property type="entry name" value="Phosphoribosylglycinamide synthetase, C-terminal domain"/>
    <property type="match status" value="1"/>
</dbReference>
<dbReference type="InterPro" id="IPR020559">
    <property type="entry name" value="PRibGlycinamide_synth_CS"/>
</dbReference>
<dbReference type="GO" id="GO:0006189">
    <property type="term" value="P:'de novo' IMP biosynthetic process"/>
    <property type="evidence" value="ECO:0007669"/>
    <property type="project" value="UniProtKB-UniRule"/>
</dbReference>
<dbReference type="SUPFAM" id="SSF56059">
    <property type="entry name" value="Glutathione synthetase ATP-binding domain-like"/>
    <property type="match status" value="1"/>
</dbReference>
<dbReference type="FunFam" id="3.90.600.10:FF:000001">
    <property type="entry name" value="Trifunctional purine biosynthetic protein adenosine-3"/>
    <property type="match status" value="1"/>
</dbReference>
<dbReference type="SUPFAM" id="SSF52440">
    <property type="entry name" value="PreATP-grasp domain"/>
    <property type="match status" value="1"/>
</dbReference>
<reference evidence="17" key="1">
    <citation type="submission" date="2019-12" db="EMBL/GenBank/DDBJ databases">
        <authorList>
            <person name="zhang j."/>
            <person name="sun C.M."/>
        </authorList>
    </citation>
    <scope>NUCLEOTIDE SEQUENCE</scope>
    <source>
        <strain evidence="17">NS-1</strain>
    </source>
</reference>
<evidence type="ECO:0000256" key="6">
    <source>
        <dbReference type="ARBA" id="ARBA00022723"/>
    </source>
</evidence>
<evidence type="ECO:0000256" key="7">
    <source>
        <dbReference type="ARBA" id="ARBA00022741"/>
    </source>
</evidence>
<comment type="catalytic activity">
    <reaction evidence="14">
        <text>5-phospho-beta-D-ribosylamine + glycine + ATP = N(1)-(5-phospho-beta-D-ribosyl)glycinamide + ADP + phosphate + H(+)</text>
        <dbReference type="Rhea" id="RHEA:17453"/>
        <dbReference type="ChEBI" id="CHEBI:15378"/>
        <dbReference type="ChEBI" id="CHEBI:30616"/>
        <dbReference type="ChEBI" id="CHEBI:43474"/>
        <dbReference type="ChEBI" id="CHEBI:57305"/>
        <dbReference type="ChEBI" id="CHEBI:58681"/>
        <dbReference type="ChEBI" id="CHEBI:143788"/>
        <dbReference type="ChEBI" id="CHEBI:456216"/>
        <dbReference type="EC" id="6.3.4.13"/>
    </reaction>
</comment>
<evidence type="ECO:0000256" key="11">
    <source>
        <dbReference type="ARBA" id="ARBA00038345"/>
    </source>
</evidence>
<dbReference type="Gene3D" id="3.30.470.20">
    <property type="entry name" value="ATP-grasp fold, B domain"/>
    <property type="match status" value="1"/>
</dbReference>
<keyword evidence="8 14" id="KW-0658">Purine biosynthesis</keyword>
<dbReference type="FunFam" id="3.30.470.20:FF:000018">
    <property type="entry name" value="Trifunctional purine biosynthetic protein adenosine-3"/>
    <property type="match status" value="1"/>
</dbReference>
<evidence type="ECO:0000313" key="18">
    <source>
        <dbReference type="Proteomes" id="UP000665020"/>
    </source>
</evidence>
<evidence type="ECO:0000313" key="17">
    <source>
        <dbReference type="EMBL" id="QTL98449.1"/>
    </source>
</evidence>
<evidence type="ECO:0000256" key="3">
    <source>
        <dbReference type="ARBA" id="ARBA00005174"/>
    </source>
</evidence>
<dbReference type="GO" id="GO:0005524">
    <property type="term" value="F:ATP binding"/>
    <property type="evidence" value="ECO:0007669"/>
    <property type="project" value="UniProtKB-UniRule"/>
</dbReference>
<evidence type="ECO:0000259" key="16">
    <source>
        <dbReference type="PROSITE" id="PS50975"/>
    </source>
</evidence>
<dbReference type="InterPro" id="IPR020562">
    <property type="entry name" value="PRibGlycinamide_synth_N"/>
</dbReference>
<keyword evidence="5 14" id="KW-0436">Ligase</keyword>
<dbReference type="Proteomes" id="UP000665020">
    <property type="component" value="Chromosome"/>
</dbReference>
<evidence type="ECO:0000256" key="13">
    <source>
        <dbReference type="ARBA" id="ARBA00042864"/>
    </source>
</evidence>
<dbReference type="Pfam" id="PF02843">
    <property type="entry name" value="GARS_C"/>
    <property type="match status" value="1"/>
</dbReference>
<dbReference type="GO" id="GO:0004637">
    <property type="term" value="F:phosphoribosylamine-glycine ligase activity"/>
    <property type="evidence" value="ECO:0007669"/>
    <property type="project" value="UniProtKB-UniRule"/>
</dbReference>
<dbReference type="Gene3D" id="3.40.50.20">
    <property type="match status" value="1"/>
</dbReference>
<organism evidence="17 18">
    <name type="scientific">Iocasia fonsfrigidae</name>
    <dbReference type="NCBI Taxonomy" id="2682810"/>
    <lineage>
        <taxon>Bacteria</taxon>
        <taxon>Bacillati</taxon>
        <taxon>Bacillota</taxon>
        <taxon>Clostridia</taxon>
        <taxon>Halanaerobiales</taxon>
        <taxon>Halanaerobiaceae</taxon>
        <taxon>Iocasia</taxon>
    </lineage>
</organism>
<evidence type="ECO:0000256" key="4">
    <source>
        <dbReference type="ARBA" id="ARBA00013255"/>
    </source>
</evidence>
<dbReference type="InterPro" id="IPR013815">
    <property type="entry name" value="ATP_grasp_subdomain_1"/>
</dbReference>
<keyword evidence="9 15" id="KW-0067">ATP-binding</keyword>
<keyword evidence="10" id="KW-0464">Manganese</keyword>
<dbReference type="FunFam" id="3.40.50.20:FF:000006">
    <property type="entry name" value="Phosphoribosylamine--glycine ligase, chloroplastic"/>
    <property type="match status" value="1"/>
</dbReference>
<dbReference type="InterPro" id="IPR037123">
    <property type="entry name" value="PRibGlycinamide_synth_C_sf"/>
</dbReference>
<dbReference type="Gene3D" id="3.30.1490.20">
    <property type="entry name" value="ATP-grasp fold, A domain"/>
    <property type="match status" value="1"/>
</dbReference>
<evidence type="ECO:0000256" key="8">
    <source>
        <dbReference type="ARBA" id="ARBA00022755"/>
    </source>
</evidence>
<evidence type="ECO:0000256" key="15">
    <source>
        <dbReference type="PROSITE-ProRule" id="PRU00409"/>
    </source>
</evidence>
<dbReference type="Pfam" id="PF02844">
    <property type="entry name" value="GARS_N"/>
    <property type="match status" value="1"/>
</dbReference>
<dbReference type="SUPFAM" id="SSF51246">
    <property type="entry name" value="Rudiment single hybrid motif"/>
    <property type="match status" value="1"/>
</dbReference>
<evidence type="ECO:0000256" key="12">
    <source>
        <dbReference type="ARBA" id="ARBA00042242"/>
    </source>
</evidence>
<keyword evidence="7 15" id="KW-0547">Nucleotide-binding</keyword>
<comment type="cofactor">
    <cofactor evidence="1">
        <name>Mn(2+)</name>
        <dbReference type="ChEBI" id="CHEBI:29035"/>
    </cofactor>
</comment>
<dbReference type="InterPro" id="IPR016185">
    <property type="entry name" value="PreATP-grasp_dom_sf"/>
</dbReference>
<keyword evidence="18" id="KW-1185">Reference proteome</keyword>
<proteinExistence type="inferred from homology"/>
<dbReference type="SMART" id="SM01209">
    <property type="entry name" value="GARS_A"/>
    <property type="match status" value="1"/>
</dbReference>
<dbReference type="PROSITE" id="PS00184">
    <property type="entry name" value="GARS"/>
    <property type="match status" value="1"/>
</dbReference>
<dbReference type="InterPro" id="IPR020560">
    <property type="entry name" value="PRibGlycinamide_synth_C-dom"/>
</dbReference>
<dbReference type="RefSeq" id="WP_230866877.1">
    <property type="nucleotide sequence ID" value="NZ_CP046640.1"/>
</dbReference>
<dbReference type="PANTHER" id="PTHR43472:SF1">
    <property type="entry name" value="PHOSPHORIBOSYLAMINE--GLYCINE LIGASE, CHLOROPLASTIC"/>
    <property type="match status" value="1"/>
</dbReference>
<dbReference type="InterPro" id="IPR000115">
    <property type="entry name" value="PRibGlycinamide_synth"/>
</dbReference>
<evidence type="ECO:0000256" key="2">
    <source>
        <dbReference type="ARBA" id="ARBA00001946"/>
    </source>
</evidence>
<dbReference type="InterPro" id="IPR011054">
    <property type="entry name" value="Rudment_hybrid_motif"/>
</dbReference>
<accession>A0A8A7KG11</accession>
<gene>
    <name evidence="14 17" type="primary">purD</name>
    <name evidence="17" type="ORF">GM661_10950</name>
</gene>
<comment type="pathway">
    <text evidence="3 14">Purine metabolism; IMP biosynthesis via de novo pathway; N(1)-(5-phospho-D-ribosyl)glycinamide from 5-phospho-alpha-D-ribose 1-diphosphate: step 2/2.</text>
</comment>
<evidence type="ECO:0000256" key="1">
    <source>
        <dbReference type="ARBA" id="ARBA00001936"/>
    </source>
</evidence>
<protein>
    <recommendedName>
        <fullName evidence="4 14">Phosphoribosylamine--glycine ligase</fullName>
        <ecNumber evidence="4 14">6.3.4.13</ecNumber>
    </recommendedName>
    <alternativeName>
        <fullName evidence="14">GARS</fullName>
    </alternativeName>
    <alternativeName>
        <fullName evidence="12 14">Glycinamide ribonucleotide synthetase</fullName>
    </alternativeName>
    <alternativeName>
        <fullName evidence="13 14">Phosphoribosylglycinamide synthetase</fullName>
    </alternativeName>
</protein>
<dbReference type="HAMAP" id="MF_00138">
    <property type="entry name" value="GARS"/>
    <property type="match status" value="1"/>
</dbReference>
<dbReference type="Pfam" id="PF01071">
    <property type="entry name" value="GARS_A"/>
    <property type="match status" value="1"/>
</dbReference>
<dbReference type="PROSITE" id="PS50975">
    <property type="entry name" value="ATP_GRASP"/>
    <property type="match status" value="1"/>
</dbReference>
<evidence type="ECO:0000256" key="14">
    <source>
        <dbReference type="HAMAP-Rule" id="MF_00138"/>
    </source>
</evidence>
<dbReference type="NCBIfam" id="TIGR00877">
    <property type="entry name" value="purD"/>
    <property type="match status" value="1"/>
</dbReference>
<dbReference type="PANTHER" id="PTHR43472">
    <property type="entry name" value="PHOSPHORIBOSYLAMINE--GLYCINE LIGASE"/>
    <property type="match status" value="1"/>
</dbReference>
<keyword evidence="6" id="KW-0479">Metal-binding</keyword>
<dbReference type="GO" id="GO:0009113">
    <property type="term" value="P:purine nucleobase biosynthetic process"/>
    <property type="evidence" value="ECO:0007669"/>
    <property type="project" value="InterPro"/>
</dbReference>
<dbReference type="InterPro" id="IPR020561">
    <property type="entry name" value="PRibGlycinamid_synth_ATP-grasp"/>
</dbReference>
<evidence type="ECO:0000256" key="5">
    <source>
        <dbReference type="ARBA" id="ARBA00022598"/>
    </source>
</evidence>
<dbReference type="EMBL" id="CP046640">
    <property type="protein sequence ID" value="QTL98449.1"/>
    <property type="molecule type" value="Genomic_DNA"/>
</dbReference>